<dbReference type="GO" id="GO:0003700">
    <property type="term" value="F:DNA-binding transcription factor activity"/>
    <property type="evidence" value="ECO:0007669"/>
    <property type="project" value="InterPro"/>
</dbReference>
<dbReference type="InterPro" id="IPR000835">
    <property type="entry name" value="HTH_MarR-typ"/>
</dbReference>
<organism evidence="5 6">
    <name type="scientific">Floccifex porci</name>
    <dbReference type="NCBI Taxonomy" id="2606629"/>
    <lineage>
        <taxon>Bacteria</taxon>
        <taxon>Bacillati</taxon>
        <taxon>Bacillota</taxon>
        <taxon>Erysipelotrichia</taxon>
        <taxon>Erysipelotrichales</taxon>
        <taxon>Erysipelotrichaceae</taxon>
        <taxon>Floccifex</taxon>
    </lineage>
</organism>
<dbReference type="InterPro" id="IPR036390">
    <property type="entry name" value="WH_DNA-bd_sf"/>
</dbReference>
<dbReference type="EMBL" id="VUMM01000003">
    <property type="protein sequence ID" value="MSS01123.1"/>
    <property type="molecule type" value="Genomic_DNA"/>
</dbReference>
<reference evidence="5 6" key="1">
    <citation type="submission" date="2019-08" db="EMBL/GenBank/DDBJ databases">
        <title>In-depth cultivation of the pig gut microbiome towards novel bacterial diversity and tailored functional studies.</title>
        <authorList>
            <person name="Wylensek D."/>
            <person name="Hitch T.C.A."/>
            <person name="Clavel T."/>
        </authorList>
    </citation>
    <scope>NUCLEOTIDE SEQUENCE [LARGE SCALE GENOMIC DNA]</scope>
    <source>
        <strain evidence="5 6">LKV-178-WT-2G</strain>
    </source>
</reference>
<keyword evidence="2" id="KW-0238">DNA-binding</keyword>
<dbReference type="Gene3D" id="1.10.10.10">
    <property type="entry name" value="Winged helix-like DNA-binding domain superfamily/Winged helix DNA-binding domain"/>
    <property type="match status" value="1"/>
</dbReference>
<gene>
    <name evidence="5" type="ORF">FYJ50_03180</name>
</gene>
<dbReference type="PANTHER" id="PTHR42756">
    <property type="entry name" value="TRANSCRIPTIONAL REGULATOR, MARR"/>
    <property type="match status" value="1"/>
</dbReference>
<dbReference type="Pfam" id="PF01047">
    <property type="entry name" value="MarR"/>
    <property type="match status" value="1"/>
</dbReference>
<keyword evidence="6" id="KW-1185">Reference proteome</keyword>
<feature type="domain" description="HTH marR-type" evidence="4">
    <location>
        <begin position="1"/>
        <end position="141"/>
    </location>
</feature>
<dbReference type="SMART" id="SM00347">
    <property type="entry name" value="HTH_MARR"/>
    <property type="match status" value="1"/>
</dbReference>
<evidence type="ECO:0000313" key="5">
    <source>
        <dbReference type="EMBL" id="MSS01123.1"/>
    </source>
</evidence>
<accession>A0A7X2N267</accession>
<keyword evidence="1" id="KW-0805">Transcription regulation</keyword>
<name>A0A7X2N267_9FIRM</name>
<dbReference type="PANTHER" id="PTHR42756:SF1">
    <property type="entry name" value="TRANSCRIPTIONAL REPRESSOR OF EMRAB OPERON"/>
    <property type="match status" value="1"/>
</dbReference>
<evidence type="ECO:0000256" key="1">
    <source>
        <dbReference type="ARBA" id="ARBA00023015"/>
    </source>
</evidence>
<dbReference type="PROSITE" id="PS50995">
    <property type="entry name" value="HTH_MARR_2"/>
    <property type="match status" value="1"/>
</dbReference>
<dbReference type="AlphaFoldDB" id="A0A7X2N267"/>
<evidence type="ECO:0000259" key="4">
    <source>
        <dbReference type="PROSITE" id="PS50995"/>
    </source>
</evidence>
<proteinExistence type="predicted"/>
<keyword evidence="3" id="KW-0804">Transcription</keyword>
<dbReference type="InterPro" id="IPR036388">
    <property type="entry name" value="WH-like_DNA-bd_sf"/>
</dbReference>
<dbReference type="GO" id="GO:0003677">
    <property type="term" value="F:DNA binding"/>
    <property type="evidence" value="ECO:0007669"/>
    <property type="project" value="UniProtKB-KW"/>
</dbReference>
<evidence type="ECO:0000256" key="3">
    <source>
        <dbReference type="ARBA" id="ARBA00023163"/>
    </source>
</evidence>
<sequence>MLDRQKKILYFNTFLNFSRFIYVNLEKQWEKVARESGLSSAQQHCLWILFIHEGMTLTQLSNIALWNKSTTSEIVTRLEKKKWIYKKRDNHEIKLYLTEDGKSLVKNSVKNSSCEQFISIFDSLEEDEIKQILETLKQSCDLISLNENKDFKSFVLNYSKDIKDKL</sequence>
<comment type="caution">
    <text evidence="5">The sequence shown here is derived from an EMBL/GenBank/DDBJ whole genome shotgun (WGS) entry which is preliminary data.</text>
</comment>
<dbReference type="Proteomes" id="UP000470082">
    <property type="component" value="Unassembled WGS sequence"/>
</dbReference>
<protein>
    <submittedName>
        <fullName evidence="5">Winged helix-turn-helix transcriptional regulator</fullName>
    </submittedName>
</protein>
<dbReference type="RefSeq" id="WP_154459585.1">
    <property type="nucleotide sequence ID" value="NZ_VUMM01000003.1"/>
</dbReference>
<evidence type="ECO:0000313" key="6">
    <source>
        <dbReference type="Proteomes" id="UP000470082"/>
    </source>
</evidence>
<dbReference type="SUPFAM" id="SSF46785">
    <property type="entry name" value="Winged helix' DNA-binding domain"/>
    <property type="match status" value="1"/>
</dbReference>
<evidence type="ECO:0000256" key="2">
    <source>
        <dbReference type="ARBA" id="ARBA00023125"/>
    </source>
</evidence>